<keyword evidence="4 9" id="KW-0802">TPR repeat</keyword>
<dbReference type="PROSITE" id="PS51257">
    <property type="entry name" value="PROKAR_LIPOPROTEIN"/>
    <property type="match status" value="1"/>
</dbReference>
<evidence type="ECO:0000256" key="6">
    <source>
        <dbReference type="ARBA" id="ARBA00023139"/>
    </source>
</evidence>
<evidence type="ECO:0000256" key="7">
    <source>
        <dbReference type="ARBA" id="ARBA00023288"/>
    </source>
</evidence>
<dbReference type="InterPro" id="IPR019734">
    <property type="entry name" value="TPR_rpt"/>
</dbReference>
<dbReference type="RefSeq" id="WP_425542071.1">
    <property type="nucleotide sequence ID" value="NZ_BAAAEI010000006.1"/>
</dbReference>
<feature type="repeat" description="TPR" evidence="9">
    <location>
        <begin position="104"/>
        <end position="137"/>
    </location>
</feature>
<evidence type="ECO:0000256" key="2">
    <source>
        <dbReference type="ARBA" id="ARBA00022729"/>
    </source>
</evidence>
<evidence type="ECO:0000256" key="10">
    <source>
        <dbReference type="SAM" id="SignalP"/>
    </source>
</evidence>
<dbReference type="InterPro" id="IPR023605">
    <property type="entry name" value="Lipoprotein_NlpI"/>
</dbReference>
<feature type="chain" id="PRO_5045390751" description="Lipoprotein NlpI" evidence="10">
    <location>
        <begin position="22"/>
        <end position="300"/>
    </location>
</feature>
<keyword evidence="6" id="KW-0564">Palmitate</keyword>
<dbReference type="InterPro" id="IPR050498">
    <property type="entry name" value="Ycf3"/>
</dbReference>
<dbReference type="PIRSF" id="PIRSF004654">
    <property type="entry name" value="NlpI"/>
    <property type="match status" value="1"/>
</dbReference>
<dbReference type="NCBIfam" id="NF008391">
    <property type="entry name" value="PRK11189.1"/>
    <property type="match status" value="1"/>
</dbReference>
<comment type="caution">
    <text evidence="11">The sequence shown here is derived from an EMBL/GenBank/DDBJ whole genome shotgun (WGS) entry which is preliminary data.</text>
</comment>
<dbReference type="PANTHER" id="PTHR44858">
    <property type="entry name" value="TETRATRICOPEPTIDE REPEAT PROTEIN 6"/>
    <property type="match status" value="1"/>
</dbReference>
<accession>A0ABN0WYU3</accession>
<dbReference type="InterPro" id="IPR011990">
    <property type="entry name" value="TPR-like_helical_dom_sf"/>
</dbReference>
<dbReference type="EMBL" id="BAAAEI010000006">
    <property type="protein sequence ID" value="GAA0349907.1"/>
    <property type="molecule type" value="Genomic_DNA"/>
</dbReference>
<keyword evidence="3" id="KW-0677">Repeat</keyword>
<proteinExistence type="predicted"/>
<protein>
    <recommendedName>
        <fullName evidence="8">Lipoprotein NlpI</fullName>
    </recommendedName>
</protein>
<comment type="function">
    <text evidence="8">May be involved in cell division.</text>
</comment>
<keyword evidence="12" id="KW-1185">Reference proteome</keyword>
<feature type="signal peptide" evidence="10">
    <location>
        <begin position="1"/>
        <end position="21"/>
    </location>
</feature>
<evidence type="ECO:0000313" key="12">
    <source>
        <dbReference type="Proteomes" id="UP001501757"/>
    </source>
</evidence>
<dbReference type="Proteomes" id="UP001501757">
    <property type="component" value="Unassembled WGS sequence"/>
</dbReference>
<keyword evidence="1 8" id="KW-1003">Cell membrane</keyword>
<name>A0ABN0WYU3_9ALTE</name>
<dbReference type="PANTHER" id="PTHR44858:SF1">
    <property type="entry name" value="UDP-N-ACETYLGLUCOSAMINE--PEPTIDE N-ACETYLGLUCOSAMINYLTRANSFERASE SPINDLY-RELATED"/>
    <property type="match status" value="1"/>
</dbReference>
<evidence type="ECO:0000256" key="9">
    <source>
        <dbReference type="PROSITE-ProRule" id="PRU00339"/>
    </source>
</evidence>
<sequence length="300" mass="34071">MMNISRVLLLAALAIGGTACSSIDTARTRDGQMGNLILVEPMPANMRSQMALARYNQILGQVELDDSQRADLLYQRGMLYDSVGLGGLAQYDFSMALKLRPDMAEAYNFMGIHHTQNMDFIQAYEAFDATLDINPEHDFAFLNRGIALYYGGRPELAVSDLNRFYHRDESDPYRALWFYLAESAVDPGKALQTLRESRNKLKDDNWATALVDLYLGDVSEGQLLSVLLVNVRSQQELANRLCEAYFYLGKYHMAQGNKAVASNYFKLSLSTNVYEFVEHRYARLELDLLREKTLEDPQAR</sequence>
<organism evidence="11 12">
    <name type="scientific">Bowmanella denitrificans</name>
    <dbReference type="NCBI Taxonomy" id="366582"/>
    <lineage>
        <taxon>Bacteria</taxon>
        <taxon>Pseudomonadati</taxon>
        <taxon>Pseudomonadota</taxon>
        <taxon>Gammaproteobacteria</taxon>
        <taxon>Alteromonadales</taxon>
        <taxon>Alteromonadaceae</taxon>
        <taxon>Bowmanella</taxon>
    </lineage>
</organism>
<comment type="subcellular location">
    <subcellularLocation>
        <location evidence="8">Cell membrane</location>
    </subcellularLocation>
</comment>
<keyword evidence="5 8" id="KW-0472">Membrane</keyword>
<evidence type="ECO:0000256" key="1">
    <source>
        <dbReference type="ARBA" id="ARBA00022475"/>
    </source>
</evidence>
<keyword evidence="2 10" id="KW-0732">Signal</keyword>
<evidence type="ECO:0000256" key="5">
    <source>
        <dbReference type="ARBA" id="ARBA00023136"/>
    </source>
</evidence>
<keyword evidence="7 11" id="KW-0449">Lipoprotein</keyword>
<evidence type="ECO:0000313" key="11">
    <source>
        <dbReference type="EMBL" id="GAA0349907.1"/>
    </source>
</evidence>
<dbReference type="SUPFAM" id="SSF48452">
    <property type="entry name" value="TPR-like"/>
    <property type="match status" value="1"/>
</dbReference>
<evidence type="ECO:0000256" key="4">
    <source>
        <dbReference type="ARBA" id="ARBA00022803"/>
    </source>
</evidence>
<comment type="subunit">
    <text evidence="8">Homodimer.</text>
</comment>
<evidence type="ECO:0000256" key="8">
    <source>
        <dbReference type="PIRNR" id="PIRNR004654"/>
    </source>
</evidence>
<dbReference type="Gene3D" id="1.25.40.10">
    <property type="entry name" value="Tetratricopeptide repeat domain"/>
    <property type="match status" value="1"/>
</dbReference>
<evidence type="ECO:0000256" key="3">
    <source>
        <dbReference type="ARBA" id="ARBA00022737"/>
    </source>
</evidence>
<dbReference type="SMART" id="SM00028">
    <property type="entry name" value="TPR"/>
    <property type="match status" value="4"/>
</dbReference>
<reference evidence="11 12" key="1">
    <citation type="journal article" date="2019" name="Int. J. Syst. Evol. Microbiol.">
        <title>The Global Catalogue of Microorganisms (GCM) 10K type strain sequencing project: providing services to taxonomists for standard genome sequencing and annotation.</title>
        <authorList>
            <consortium name="The Broad Institute Genomics Platform"/>
            <consortium name="The Broad Institute Genome Sequencing Center for Infectious Disease"/>
            <person name="Wu L."/>
            <person name="Ma J."/>
        </authorList>
    </citation>
    <scope>NUCLEOTIDE SEQUENCE [LARGE SCALE GENOMIC DNA]</scope>
    <source>
        <strain evidence="11 12">JCM 13378</strain>
    </source>
</reference>
<dbReference type="PROSITE" id="PS50005">
    <property type="entry name" value="TPR"/>
    <property type="match status" value="1"/>
</dbReference>
<gene>
    <name evidence="11" type="primary">nlpI</name>
    <name evidence="11" type="ORF">GCM10009092_12910</name>
</gene>